<proteinExistence type="predicted"/>
<dbReference type="InterPro" id="IPR029432">
    <property type="entry name" value="Gp28/Gp37-like_dom"/>
</dbReference>
<feature type="domain" description="Gp28/Gp37-like" evidence="1">
    <location>
        <begin position="638"/>
        <end position="960"/>
    </location>
</feature>
<reference evidence="2" key="1">
    <citation type="submission" date="2022-08" db="EMBL/GenBank/DDBJ databases">
        <title>Genomic Encyclopedia of Type Strains, Phase V (KMG-V): Genome sequencing to study the core and pangenomes of soil and plant-associated prokaryotes.</title>
        <authorList>
            <person name="Whitman W."/>
        </authorList>
    </citation>
    <scope>NUCLEOTIDE SEQUENCE</scope>
    <source>
        <strain evidence="2">PS</strain>
    </source>
</reference>
<dbReference type="Gene3D" id="2.60.40.10">
    <property type="entry name" value="Immunoglobulins"/>
    <property type="match status" value="2"/>
</dbReference>
<dbReference type="InterPro" id="IPR013320">
    <property type="entry name" value="ConA-like_dom_sf"/>
</dbReference>
<evidence type="ECO:0000259" key="1">
    <source>
        <dbReference type="Pfam" id="PF14594"/>
    </source>
</evidence>
<dbReference type="RefSeq" id="WP_259050894.1">
    <property type="nucleotide sequence ID" value="NZ_JANUCQ010000002.1"/>
</dbReference>
<dbReference type="EMBL" id="JANUCQ010000002">
    <property type="protein sequence ID" value="MCS3921955.1"/>
    <property type="molecule type" value="Genomic_DNA"/>
</dbReference>
<protein>
    <submittedName>
        <fullName evidence="2">Nitrogen fixation protein</fullName>
    </submittedName>
</protein>
<dbReference type="Pfam" id="PF13385">
    <property type="entry name" value="Laminin_G_3"/>
    <property type="match status" value="1"/>
</dbReference>
<dbReference type="InterPro" id="IPR013783">
    <property type="entry name" value="Ig-like_fold"/>
</dbReference>
<accession>A0ABT2EYG5</accession>
<evidence type="ECO:0000313" key="3">
    <source>
        <dbReference type="Proteomes" id="UP001140258"/>
    </source>
</evidence>
<dbReference type="Gene3D" id="2.60.40.4140">
    <property type="match status" value="1"/>
</dbReference>
<dbReference type="Pfam" id="PF14594">
    <property type="entry name" value="Sipho_Gp37"/>
    <property type="match status" value="1"/>
</dbReference>
<comment type="caution">
    <text evidence="2">The sequence shown here is derived from an EMBL/GenBank/DDBJ whole genome shotgun (WGS) entry which is preliminary data.</text>
</comment>
<name>A0ABT2EYG5_METVO</name>
<keyword evidence="3" id="KW-1185">Reference proteome</keyword>
<dbReference type="Gene3D" id="2.60.120.200">
    <property type="match status" value="1"/>
</dbReference>
<dbReference type="SUPFAM" id="SSF49899">
    <property type="entry name" value="Concanavalin A-like lectins/glucanases"/>
    <property type="match status" value="1"/>
</dbReference>
<sequence length="982" mass="111978">MVVYDPGNSNNETSDNSFPTTNLLSYYKFDETSGTIAKDETGLDNGTYINTTFVNGIKNGAVKTSSSGGYVKTTPKDINRYFTISLWYNHHVTNSYKSLYGEKTWWNSTISDTWRDRVRVSVLDDNKIQFKIRTINASYDNDYNDVWYITNNTISEGWNHIVCIRDNEIMKIYINGIEQTTTRGVHLELNQETCDLKPQKDNIAGFGITWGSNSSTMYYDVIIDEAAIWNCALTPNQITELYNSIRSDKKPPLITFDTTPISINQDQEFKISASVTDDSGVKDVKLKITNLDNNGINEYIMGYNPSTTQYEVSLSLPANINNYNCKIFAEDFYENTIESSPKQITIKDTEEPIIVVNPDTLLNVEPLTPISIIATITDNIQVLEAEIYLDGTYYDDYQSKEGNIYNFNLNGLEPGTYSVLIKAKDSSNNLGTSVPITLVVMDKEPPIITNFIVDSKLDLIYTGETYNIPMAARVIDRYSGVKDVKLLINGKEVTSLNGSEIYSTILNLKNKGTYSLKLKATDLQNNVSYSDEIFVNIVELFNISTLKEKYTTENSIRLPSTVKSHYTIKSVKAFINNKYYKDLDYISNNTYQFELKMDEYQDYEIYIQVEDVNGNLGFSKPFIVHHTVPAKDYRIPIIKVLNGDFEVEEILEPISIIWDRSFYEAGTFELRLPLNNKALSLKMGKYILMNDKIGRITSINDKETFCDIKGETGLAIFKDRIIVPLSGQTHDSINSSAETVLKHYVTNCLRGSGVYEKLVVSSDNSRGKAIEYQARYENLYDTLIKIAQLSGLGQRVYYKDGSLIYDIVESKNRTYNQDINQIVEFSNRFGNITDVEYQEELSESKNFIYIGGSGEGLNRIIKTYNNSSSEELKEVFLDAKDLKEEELINRGIQQLNQYKEKIVLKGKVLNQPFEYGSDWDLGDVVSVYYDKRDLLFDLKIVKVREVFEIDKTCIEVTFGDEPINIFRLIKGKFSELDAVKHI</sequence>
<gene>
    <name evidence="2" type="ORF">M2325_000640</name>
</gene>
<dbReference type="Proteomes" id="UP001140258">
    <property type="component" value="Unassembled WGS sequence"/>
</dbReference>
<organism evidence="2 3">
    <name type="scientific">Methanococcus voltae PS</name>
    <dbReference type="NCBI Taxonomy" id="523842"/>
    <lineage>
        <taxon>Archaea</taxon>
        <taxon>Methanobacteriati</taxon>
        <taxon>Methanobacteriota</taxon>
        <taxon>Methanomada group</taxon>
        <taxon>Methanococci</taxon>
        <taxon>Methanococcales</taxon>
        <taxon>Methanococcaceae</taxon>
        <taxon>Methanococcus</taxon>
    </lineage>
</organism>
<evidence type="ECO:0000313" key="2">
    <source>
        <dbReference type="EMBL" id="MCS3921955.1"/>
    </source>
</evidence>